<dbReference type="eggNOG" id="ENOG502SBX7">
    <property type="taxonomic scope" value="Eukaryota"/>
</dbReference>
<evidence type="ECO:0000313" key="2">
    <source>
        <dbReference type="Ensembl" id="ENSLACP00000018481.1"/>
    </source>
</evidence>
<dbReference type="PANTHER" id="PTHR47501">
    <property type="entry name" value="TRANSPOSASE-RELATED"/>
    <property type="match status" value="1"/>
</dbReference>
<accession>H3B9B0</accession>
<dbReference type="Proteomes" id="UP000008672">
    <property type="component" value="Unassembled WGS sequence"/>
</dbReference>
<dbReference type="SUPFAM" id="SSF53098">
    <property type="entry name" value="Ribonuclease H-like"/>
    <property type="match status" value="1"/>
</dbReference>
<organism evidence="2 3">
    <name type="scientific">Latimeria chalumnae</name>
    <name type="common">Coelacanth</name>
    <dbReference type="NCBI Taxonomy" id="7897"/>
    <lineage>
        <taxon>Eukaryota</taxon>
        <taxon>Metazoa</taxon>
        <taxon>Chordata</taxon>
        <taxon>Craniata</taxon>
        <taxon>Vertebrata</taxon>
        <taxon>Euteleostomi</taxon>
        <taxon>Coelacanthiformes</taxon>
        <taxon>Coelacanthidae</taxon>
        <taxon>Latimeria</taxon>
    </lineage>
</organism>
<dbReference type="OMA" id="HEYCTIM"/>
<dbReference type="InParanoid" id="H3B9B0"/>
<name>H3B9B0_LATCH</name>
<protein>
    <recommendedName>
        <fullName evidence="4">HAT C-terminal dimerisation domain-containing protein</fullName>
    </recommendedName>
</protein>
<evidence type="ECO:0000313" key="3">
    <source>
        <dbReference type="Proteomes" id="UP000008672"/>
    </source>
</evidence>
<feature type="region of interest" description="Disordered" evidence="1">
    <location>
        <begin position="46"/>
        <end position="76"/>
    </location>
</feature>
<keyword evidence="3" id="KW-1185">Reference proteome</keyword>
<reference evidence="2" key="2">
    <citation type="submission" date="2025-08" db="UniProtKB">
        <authorList>
            <consortium name="Ensembl"/>
        </authorList>
    </citation>
    <scope>IDENTIFICATION</scope>
</reference>
<evidence type="ECO:0008006" key="4">
    <source>
        <dbReference type="Google" id="ProtNLM"/>
    </source>
</evidence>
<evidence type="ECO:0000256" key="1">
    <source>
        <dbReference type="SAM" id="MobiDB-lite"/>
    </source>
</evidence>
<sequence>RGRKGNIKVRCTLCLGKKILSCAKNTTSDLKKNHLDTIHKNTKLTAKEMPSRCQSVKRKAEDDPRTPPSKPKKMGFFSPSPAAVTNLVAEYIIKDMRPLSTTESPAFTKFIGEIACVQLPGRKTFAKHLDDQRMENKLKESLDDVEYISTTVDIWTAHNCIFGMTAHWINPVTLEKKQAALACCRCKPLNWTRYMRLMVLVKKITATVTDNGSNFIKAFRENDDTEEDNISFANMQTTLLSMNEGSQEYSLPPHQRCATHTLNLVTSKDMDKFLSSSSDSRAAYRSSFAKCLALWNKSGRSSVAAEHVEELALRKFIIPADTRWNSFYDAVSRVTEIPPANLNTLCNKLDLKVFSEKELTFLKEYCLVLQPLTTALDILQSEENCFYGMLQLTLEVLKQKTMSLKSCVPEMTDGLTKTIVNSINTRFDQTTVSKEDLLVAVTLPKFKLQWVVHQEKKDRIKQLLLE</sequence>
<reference evidence="2" key="3">
    <citation type="submission" date="2025-09" db="UniProtKB">
        <authorList>
            <consortium name="Ensembl"/>
        </authorList>
    </citation>
    <scope>IDENTIFICATION</scope>
</reference>
<dbReference type="HOGENOM" id="CLU_013874_2_1_1"/>
<dbReference type="InterPro" id="IPR012337">
    <property type="entry name" value="RNaseH-like_sf"/>
</dbReference>
<reference evidence="3" key="1">
    <citation type="submission" date="2011-08" db="EMBL/GenBank/DDBJ databases">
        <title>The draft genome of Latimeria chalumnae.</title>
        <authorList>
            <person name="Di Palma F."/>
            <person name="Alfoldi J."/>
            <person name="Johnson J."/>
            <person name="Berlin A."/>
            <person name="Gnerre S."/>
            <person name="Jaffe D."/>
            <person name="MacCallum I."/>
            <person name="Young S."/>
            <person name="Walker B.J."/>
            <person name="Lander E."/>
            <person name="Lindblad-Toh K."/>
        </authorList>
    </citation>
    <scope>NUCLEOTIDE SEQUENCE [LARGE SCALE GENOMIC DNA]</scope>
    <source>
        <strain evidence="3">Wild caught</strain>
    </source>
</reference>
<proteinExistence type="predicted"/>
<dbReference type="GeneTree" id="ENSGT00530000064692"/>
<dbReference type="AlphaFoldDB" id="H3B9B0"/>
<dbReference type="Ensembl" id="ENSLACT00000018614.1">
    <property type="protein sequence ID" value="ENSLACP00000018481.1"/>
    <property type="gene ID" value="ENSLACG00000016273.1"/>
</dbReference>
<dbReference type="EMBL" id="AFYH01050894">
    <property type="status" value="NOT_ANNOTATED_CDS"/>
    <property type="molecule type" value="Genomic_DNA"/>
</dbReference>
<dbReference type="PANTHER" id="PTHR47501:SF7">
    <property type="entry name" value="TRANSPOSASE"/>
    <property type="match status" value="1"/>
</dbReference>